<accession>A0AAD6XDU6</accession>
<comment type="caution">
    <text evidence="1">The sequence shown here is derived from an EMBL/GenBank/DDBJ whole genome shotgun (WGS) entry which is preliminary data.</text>
</comment>
<proteinExistence type="predicted"/>
<dbReference type="AlphaFoldDB" id="A0AAD6XDU6"/>
<sequence>MRPTQRRRLSKIEVVGIFSGAFGHLHMGSYPSAINYNCPISYRLAGLPATSPKAGDRADDPTPRRWSFTKVRNFYQRLACHSVGLGRKQQEHKIPGIWRRPFYPGRLCFPLTSIMIFSKVFGTSSSKQSVLSLPAGPSDFDVLEAQRAAKRARKEAAAPAT</sequence>
<evidence type="ECO:0000313" key="1">
    <source>
        <dbReference type="EMBL" id="KAJ7041634.1"/>
    </source>
</evidence>
<protein>
    <submittedName>
        <fullName evidence="1">Uncharacterized protein</fullName>
    </submittedName>
</protein>
<gene>
    <name evidence="1" type="ORF">C8F04DRAFT_1177088</name>
</gene>
<dbReference type="Proteomes" id="UP001218188">
    <property type="component" value="Unassembled WGS sequence"/>
</dbReference>
<name>A0AAD6XDU6_9AGAR</name>
<organism evidence="1 2">
    <name type="scientific">Mycena alexandri</name>
    <dbReference type="NCBI Taxonomy" id="1745969"/>
    <lineage>
        <taxon>Eukaryota</taxon>
        <taxon>Fungi</taxon>
        <taxon>Dikarya</taxon>
        <taxon>Basidiomycota</taxon>
        <taxon>Agaricomycotina</taxon>
        <taxon>Agaricomycetes</taxon>
        <taxon>Agaricomycetidae</taxon>
        <taxon>Agaricales</taxon>
        <taxon>Marasmiineae</taxon>
        <taxon>Mycenaceae</taxon>
        <taxon>Mycena</taxon>
    </lineage>
</organism>
<keyword evidence="2" id="KW-1185">Reference proteome</keyword>
<evidence type="ECO:0000313" key="2">
    <source>
        <dbReference type="Proteomes" id="UP001218188"/>
    </source>
</evidence>
<dbReference type="EMBL" id="JARJCM010000016">
    <property type="protein sequence ID" value="KAJ7041634.1"/>
    <property type="molecule type" value="Genomic_DNA"/>
</dbReference>
<reference evidence="1" key="1">
    <citation type="submission" date="2023-03" db="EMBL/GenBank/DDBJ databases">
        <title>Massive genome expansion in bonnet fungi (Mycena s.s.) driven by repeated elements and novel gene families across ecological guilds.</title>
        <authorList>
            <consortium name="Lawrence Berkeley National Laboratory"/>
            <person name="Harder C.B."/>
            <person name="Miyauchi S."/>
            <person name="Viragh M."/>
            <person name="Kuo A."/>
            <person name="Thoen E."/>
            <person name="Andreopoulos B."/>
            <person name="Lu D."/>
            <person name="Skrede I."/>
            <person name="Drula E."/>
            <person name="Henrissat B."/>
            <person name="Morin E."/>
            <person name="Kohler A."/>
            <person name="Barry K."/>
            <person name="LaButti K."/>
            <person name="Morin E."/>
            <person name="Salamov A."/>
            <person name="Lipzen A."/>
            <person name="Mereny Z."/>
            <person name="Hegedus B."/>
            <person name="Baldrian P."/>
            <person name="Stursova M."/>
            <person name="Weitz H."/>
            <person name="Taylor A."/>
            <person name="Grigoriev I.V."/>
            <person name="Nagy L.G."/>
            <person name="Martin F."/>
            <person name="Kauserud H."/>
        </authorList>
    </citation>
    <scope>NUCLEOTIDE SEQUENCE</scope>
    <source>
        <strain evidence="1">CBHHK200</strain>
    </source>
</reference>